<evidence type="ECO:0008006" key="4">
    <source>
        <dbReference type="Google" id="ProtNLM"/>
    </source>
</evidence>
<reference evidence="2 3" key="1">
    <citation type="submission" date="2024-09" db="EMBL/GenBank/DDBJ databases">
        <authorList>
            <person name="Sun Q."/>
            <person name="Mori K."/>
        </authorList>
    </citation>
    <scope>NUCLEOTIDE SEQUENCE [LARGE SCALE GENOMIC DNA]</scope>
    <source>
        <strain evidence="2 3">CECT 8622</strain>
    </source>
</reference>
<organism evidence="2 3">
    <name type="scientific">Mariniflexile ostreae</name>
    <dbReference type="NCBI Taxonomy" id="1520892"/>
    <lineage>
        <taxon>Bacteria</taxon>
        <taxon>Pseudomonadati</taxon>
        <taxon>Bacteroidota</taxon>
        <taxon>Flavobacteriia</taxon>
        <taxon>Flavobacteriales</taxon>
        <taxon>Flavobacteriaceae</taxon>
        <taxon>Mariniflexile</taxon>
    </lineage>
</organism>
<sequence>MLKIKIFLFLLPCSIFSQSITGKIFDSESTVKGAQVINSTQNNTIFTNEKGTFTMKASVGDSLHFKSLFHHDKHIKLSKTDFNDVLVIELKKEVNALGEVRLTTDAKPKAFDPIDYTQQVSLNLKEDMKRNPHLYKPLPSGGGFNIFAVVEETVMLLKKKKPKTNPITFINYKTYDSLFSQDSFFNKTLLKENLHITEALKPLFFDYCDAQGLNTKLLKKANQFILLDSLLYLSKTFKTSLESSKKE</sequence>
<evidence type="ECO:0000313" key="3">
    <source>
        <dbReference type="Proteomes" id="UP001589585"/>
    </source>
</evidence>
<dbReference type="SUPFAM" id="SSF49464">
    <property type="entry name" value="Carboxypeptidase regulatory domain-like"/>
    <property type="match status" value="1"/>
</dbReference>
<keyword evidence="1" id="KW-0732">Signal</keyword>
<evidence type="ECO:0000313" key="2">
    <source>
        <dbReference type="EMBL" id="MFB9056523.1"/>
    </source>
</evidence>
<gene>
    <name evidence="2" type="ORF">ACFFU9_07165</name>
</gene>
<dbReference type="EMBL" id="JBHMFC010000021">
    <property type="protein sequence ID" value="MFB9056523.1"/>
    <property type="molecule type" value="Genomic_DNA"/>
</dbReference>
<accession>A0ABV5FAQ2</accession>
<feature type="chain" id="PRO_5046083483" description="Carboxypeptidase-like protein" evidence="1">
    <location>
        <begin position="20"/>
        <end position="247"/>
    </location>
</feature>
<dbReference type="RefSeq" id="WP_379860709.1">
    <property type="nucleotide sequence ID" value="NZ_JBHMFC010000021.1"/>
</dbReference>
<comment type="caution">
    <text evidence="2">The sequence shown here is derived from an EMBL/GenBank/DDBJ whole genome shotgun (WGS) entry which is preliminary data.</text>
</comment>
<keyword evidence="3" id="KW-1185">Reference proteome</keyword>
<dbReference type="Proteomes" id="UP001589585">
    <property type="component" value="Unassembled WGS sequence"/>
</dbReference>
<name>A0ABV5FAQ2_9FLAO</name>
<evidence type="ECO:0000256" key="1">
    <source>
        <dbReference type="SAM" id="SignalP"/>
    </source>
</evidence>
<proteinExistence type="predicted"/>
<dbReference type="InterPro" id="IPR008969">
    <property type="entry name" value="CarboxyPept-like_regulatory"/>
</dbReference>
<protein>
    <recommendedName>
        <fullName evidence="4">Carboxypeptidase-like protein</fullName>
    </recommendedName>
</protein>
<feature type="signal peptide" evidence="1">
    <location>
        <begin position="1"/>
        <end position="19"/>
    </location>
</feature>